<sequence length="341" mass="37551">MKKNITTALAMLPLLAMAQTNTYTLQGKFKSASVAGKVYMQYYKGGITKRDSATVSKGAFELKGPLDGPQQVYLTFFSKDAPADKRMRNQDARSMYLDRGLIRMDISDSIKTASLSGTINADHKKYEQVLKTKEGQEARLTAFVKQNPDSYFSLQALLKLAGAYFDAAKVEPLFKGLSAGNRNSKEGQAFAATIAASKATVAGNMAPDFTHNDTNGKPVKLSDFKGKYVLLDFWASWCGPCRAENPKVLKAYNAFKDKNFTVLGVSVDRAEDRDKWLKAIKDDGMPWTQLNDADHTDLKGAGNLYAIKAIPSNFLIDPSGKIIAKNLRGDALEKKLEEMIK</sequence>
<reference evidence="8" key="1">
    <citation type="submission" date="2017-04" db="EMBL/GenBank/DDBJ databases">
        <authorList>
            <person name="Varghese N."/>
            <person name="Submissions S."/>
        </authorList>
    </citation>
    <scope>NUCLEOTIDE SEQUENCE [LARGE SCALE GENOMIC DNA]</scope>
    <source>
        <strain evidence="8">DSM 12126</strain>
    </source>
</reference>
<evidence type="ECO:0000256" key="1">
    <source>
        <dbReference type="ARBA" id="ARBA00004196"/>
    </source>
</evidence>
<evidence type="ECO:0000313" key="8">
    <source>
        <dbReference type="Proteomes" id="UP000192756"/>
    </source>
</evidence>
<dbReference type="InterPro" id="IPR050553">
    <property type="entry name" value="Thioredoxin_ResA/DsbE_sf"/>
</dbReference>
<dbReference type="PANTHER" id="PTHR42852">
    <property type="entry name" value="THIOL:DISULFIDE INTERCHANGE PROTEIN DSBE"/>
    <property type="match status" value="1"/>
</dbReference>
<dbReference type="OrthoDB" id="750178at2"/>
<evidence type="ECO:0000256" key="3">
    <source>
        <dbReference type="ARBA" id="ARBA00023157"/>
    </source>
</evidence>
<dbReference type="RefSeq" id="WP_084240588.1">
    <property type="nucleotide sequence ID" value="NZ_FWXT01000003.1"/>
</dbReference>
<evidence type="ECO:0000256" key="4">
    <source>
        <dbReference type="ARBA" id="ARBA00023284"/>
    </source>
</evidence>
<dbReference type="PROSITE" id="PS51352">
    <property type="entry name" value="THIOREDOXIN_2"/>
    <property type="match status" value="1"/>
</dbReference>
<keyword evidence="4" id="KW-0676">Redox-active center</keyword>
<evidence type="ECO:0000256" key="2">
    <source>
        <dbReference type="ARBA" id="ARBA00022748"/>
    </source>
</evidence>
<gene>
    <name evidence="7" type="ORF">SAMN04488524_3812</name>
</gene>
<evidence type="ECO:0000259" key="6">
    <source>
        <dbReference type="PROSITE" id="PS51352"/>
    </source>
</evidence>
<evidence type="ECO:0000313" key="7">
    <source>
        <dbReference type="EMBL" id="SMC96815.1"/>
    </source>
</evidence>
<dbReference type="Pfam" id="PF14289">
    <property type="entry name" value="DUF4369"/>
    <property type="match status" value="1"/>
</dbReference>
<dbReference type="Proteomes" id="UP000192756">
    <property type="component" value="Unassembled WGS sequence"/>
</dbReference>
<dbReference type="InterPro" id="IPR013766">
    <property type="entry name" value="Thioredoxin_domain"/>
</dbReference>
<keyword evidence="2" id="KW-0201">Cytochrome c-type biogenesis</keyword>
<feature type="chain" id="PRO_5012709647" evidence="5">
    <location>
        <begin position="19"/>
        <end position="341"/>
    </location>
</feature>
<dbReference type="InterPro" id="IPR000866">
    <property type="entry name" value="AhpC/TSA"/>
</dbReference>
<dbReference type="GO" id="GO:0017004">
    <property type="term" value="P:cytochrome complex assembly"/>
    <property type="evidence" value="ECO:0007669"/>
    <property type="project" value="UniProtKB-KW"/>
</dbReference>
<keyword evidence="8" id="KW-1185">Reference proteome</keyword>
<dbReference type="PROSITE" id="PS00194">
    <property type="entry name" value="THIOREDOXIN_1"/>
    <property type="match status" value="1"/>
</dbReference>
<accession>A0A1W2DHA1</accession>
<dbReference type="AlphaFoldDB" id="A0A1W2DHA1"/>
<dbReference type="CDD" id="cd02966">
    <property type="entry name" value="TlpA_like_family"/>
    <property type="match status" value="1"/>
</dbReference>
<dbReference type="GO" id="GO:0016491">
    <property type="term" value="F:oxidoreductase activity"/>
    <property type="evidence" value="ECO:0007669"/>
    <property type="project" value="InterPro"/>
</dbReference>
<dbReference type="SUPFAM" id="SSF52833">
    <property type="entry name" value="Thioredoxin-like"/>
    <property type="match status" value="1"/>
</dbReference>
<comment type="subcellular location">
    <subcellularLocation>
        <location evidence="1">Cell envelope</location>
    </subcellularLocation>
</comment>
<feature type="signal peptide" evidence="5">
    <location>
        <begin position="1"/>
        <end position="18"/>
    </location>
</feature>
<dbReference type="GO" id="GO:0016209">
    <property type="term" value="F:antioxidant activity"/>
    <property type="evidence" value="ECO:0007669"/>
    <property type="project" value="InterPro"/>
</dbReference>
<protein>
    <submittedName>
        <fullName evidence="7">Peroxiredoxin</fullName>
    </submittedName>
</protein>
<proteinExistence type="predicted"/>
<dbReference type="Gene3D" id="3.40.30.10">
    <property type="entry name" value="Glutaredoxin"/>
    <property type="match status" value="1"/>
</dbReference>
<dbReference type="PANTHER" id="PTHR42852:SF6">
    <property type="entry name" value="THIOL:DISULFIDE INTERCHANGE PROTEIN DSBE"/>
    <property type="match status" value="1"/>
</dbReference>
<keyword evidence="5" id="KW-0732">Signal</keyword>
<keyword evidence="3" id="KW-1015">Disulfide bond</keyword>
<dbReference type="GO" id="GO:0030313">
    <property type="term" value="C:cell envelope"/>
    <property type="evidence" value="ECO:0007669"/>
    <property type="project" value="UniProtKB-SubCell"/>
</dbReference>
<name>A0A1W2DHA1_9SPHI</name>
<organism evidence="7 8">
    <name type="scientific">Pedobacter africanus</name>
    <dbReference type="NCBI Taxonomy" id="151894"/>
    <lineage>
        <taxon>Bacteria</taxon>
        <taxon>Pseudomonadati</taxon>
        <taxon>Bacteroidota</taxon>
        <taxon>Sphingobacteriia</taxon>
        <taxon>Sphingobacteriales</taxon>
        <taxon>Sphingobacteriaceae</taxon>
        <taxon>Pedobacter</taxon>
    </lineage>
</organism>
<feature type="domain" description="Thioredoxin" evidence="6">
    <location>
        <begin position="200"/>
        <end position="341"/>
    </location>
</feature>
<dbReference type="Pfam" id="PF00578">
    <property type="entry name" value="AhpC-TSA"/>
    <property type="match status" value="1"/>
</dbReference>
<dbReference type="STRING" id="151894.SAMN04488524_3812"/>
<dbReference type="InterPro" id="IPR017937">
    <property type="entry name" value="Thioredoxin_CS"/>
</dbReference>
<dbReference type="InterPro" id="IPR025380">
    <property type="entry name" value="DUF4369"/>
</dbReference>
<dbReference type="EMBL" id="FWXT01000003">
    <property type="protein sequence ID" value="SMC96815.1"/>
    <property type="molecule type" value="Genomic_DNA"/>
</dbReference>
<evidence type="ECO:0000256" key="5">
    <source>
        <dbReference type="SAM" id="SignalP"/>
    </source>
</evidence>
<dbReference type="InterPro" id="IPR036249">
    <property type="entry name" value="Thioredoxin-like_sf"/>
</dbReference>